<dbReference type="InterPro" id="IPR012296">
    <property type="entry name" value="Nuclease_put_TT1808"/>
</dbReference>
<proteinExistence type="predicted"/>
<protein>
    <recommendedName>
        <fullName evidence="1">Putative restriction endonuclease domain-containing protein</fullName>
    </recommendedName>
</protein>
<evidence type="ECO:0000313" key="3">
    <source>
        <dbReference type="Proteomes" id="UP000315017"/>
    </source>
</evidence>
<dbReference type="PANTHER" id="PTHR35400">
    <property type="entry name" value="SLR1083 PROTEIN"/>
    <property type="match status" value="1"/>
</dbReference>
<dbReference type="Proteomes" id="UP000315017">
    <property type="component" value="Chromosome"/>
</dbReference>
<evidence type="ECO:0000259" key="1">
    <source>
        <dbReference type="Pfam" id="PF05685"/>
    </source>
</evidence>
<dbReference type="Gene3D" id="3.90.1570.10">
    <property type="entry name" value="tt1808, chain A"/>
    <property type="match status" value="1"/>
</dbReference>
<dbReference type="Pfam" id="PF05685">
    <property type="entry name" value="Uma2"/>
    <property type="match status" value="1"/>
</dbReference>
<dbReference type="EMBL" id="CP036274">
    <property type="protein sequence ID" value="QDU29174.1"/>
    <property type="molecule type" value="Genomic_DNA"/>
</dbReference>
<dbReference type="CDD" id="cd06260">
    <property type="entry name" value="DUF820-like"/>
    <property type="match status" value="1"/>
</dbReference>
<dbReference type="SUPFAM" id="SSF52980">
    <property type="entry name" value="Restriction endonuclease-like"/>
    <property type="match status" value="1"/>
</dbReference>
<dbReference type="InterPro" id="IPR008538">
    <property type="entry name" value="Uma2"/>
</dbReference>
<dbReference type="PANTHER" id="PTHR35400:SF1">
    <property type="entry name" value="SLR1083 PROTEIN"/>
    <property type="match status" value="1"/>
</dbReference>
<gene>
    <name evidence="2" type="ORF">ETAA8_42810</name>
</gene>
<feature type="domain" description="Putative restriction endonuclease" evidence="1">
    <location>
        <begin position="26"/>
        <end position="188"/>
    </location>
</feature>
<sequence length="207" mass="23112">MSLLVSTDTSLEPLMPPYPVQRFTVEQYLEIAAAEVLGDERVELLEGWIVPKMVRNSLHDGTVDLIEQLLHKLLADGWYARSQKALVSEDSVPEPDVAIVRGTPRDYFSKHPQGSDVAVAIEVAVSSINRDRRKASIYARAGVAAYWIVNLQDRCVEVFDSLLSNDGKAQYSRQRVLKDEERLEITLDGRECSLTCNQVLPEPVSGS</sequence>
<keyword evidence="3" id="KW-1185">Reference proteome</keyword>
<accession>A0A517YG24</accession>
<dbReference type="KEGG" id="aagg:ETAA8_42810"/>
<reference evidence="2 3" key="1">
    <citation type="submission" date="2019-02" db="EMBL/GenBank/DDBJ databases">
        <title>Deep-cultivation of Planctomycetes and their phenomic and genomic characterization uncovers novel biology.</title>
        <authorList>
            <person name="Wiegand S."/>
            <person name="Jogler M."/>
            <person name="Boedeker C."/>
            <person name="Pinto D."/>
            <person name="Vollmers J."/>
            <person name="Rivas-Marin E."/>
            <person name="Kohn T."/>
            <person name="Peeters S.H."/>
            <person name="Heuer A."/>
            <person name="Rast P."/>
            <person name="Oberbeckmann S."/>
            <person name="Bunk B."/>
            <person name="Jeske O."/>
            <person name="Meyerdierks A."/>
            <person name="Storesund J.E."/>
            <person name="Kallscheuer N."/>
            <person name="Luecker S."/>
            <person name="Lage O.M."/>
            <person name="Pohl T."/>
            <person name="Merkel B.J."/>
            <person name="Hornburger P."/>
            <person name="Mueller R.-W."/>
            <person name="Bruemmer F."/>
            <person name="Labrenz M."/>
            <person name="Spormann A.M."/>
            <person name="Op den Camp H."/>
            <person name="Overmann J."/>
            <person name="Amann R."/>
            <person name="Jetten M.S.M."/>
            <person name="Mascher T."/>
            <person name="Medema M.H."/>
            <person name="Devos D.P."/>
            <person name="Kaster A.-K."/>
            <person name="Ovreas L."/>
            <person name="Rohde M."/>
            <person name="Galperin M.Y."/>
            <person name="Jogler C."/>
        </authorList>
    </citation>
    <scope>NUCLEOTIDE SEQUENCE [LARGE SCALE GENOMIC DNA]</scope>
    <source>
        <strain evidence="2 3">ETA_A8</strain>
    </source>
</reference>
<evidence type="ECO:0000313" key="2">
    <source>
        <dbReference type="EMBL" id="QDU29174.1"/>
    </source>
</evidence>
<name>A0A517YG24_9BACT</name>
<dbReference type="InterPro" id="IPR011335">
    <property type="entry name" value="Restrct_endonuc-II-like"/>
</dbReference>
<organism evidence="2 3">
    <name type="scientific">Anatilimnocola aggregata</name>
    <dbReference type="NCBI Taxonomy" id="2528021"/>
    <lineage>
        <taxon>Bacteria</taxon>
        <taxon>Pseudomonadati</taxon>
        <taxon>Planctomycetota</taxon>
        <taxon>Planctomycetia</taxon>
        <taxon>Pirellulales</taxon>
        <taxon>Pirellulaceae</taxon>
        <taxon>Anatilimnocola</taxon>
    </lineage>
</organism>
<dbReference type="AlphaFoldDB" id="A0A517YG24"/>